<evidence type="ECO:0000256" key="7">
    <source>
        <dbReference type="ARBA" id="ARBA00023136"/>
    </source>
</evidence>
<dbReference type="CDD" id="cd12151">
    <property type="entry name" value="F1-ATPase_gamma"/>
    <property type="match status" value="1"/>
</dbReference>
<evidence type="ECO:0000256" key="8">
    <source>
        <dbReference type="ARBA" id="ARBA00023196"/>
    </source>
</evidence>
<dbReference type="SUPFAM" id="SSF52943">
    <property type="entry name" value="ATP synthase (F1-ATPase), gamma subunit"/>
    <property type="match status" value="2"/>
</dbReference>
<dbReference type="InterPro" id="IPR035968">
    <property type="entry name" value="ATP_synth_F1_ATPase_gsu"/>
</dbReference>
<dbReference type="EMBL" id="JAQZAO010000009">
    <property type="protein sequence ID" value="MDD7967704.1"/>
    <property type="molecule type" value="Genomic_DNA"/>
</dbReference>
<keyword evidence="4 10" id="KW-0813">Transport</keyword>
<dbReference type="RefSeq" id="WP_274202236.1">
    <property type="nucleotide sequence ID" value="NZ_JAQZAO010000009.1"/>
</dbReference>
<dbReference type="Gene3D" id="1.10.287.80">
    <property type="entry name" value="ATP synthase, gamma subunit, helix hairpin domain"/>
    <property type="match status" value="1"/>
</dbReference>
<evidence type="ECO:0000256" key="9">
    <source>
        <dbReference type="ARBA" id="ARBA00023310"/>
    </source>
</evidence>
<evidence type="ECO:0000313" key="12">
    <source>
        <dbReference type="EMBL" id="MDD7967704.1"/>
    </source>
</evidence>
<organism evidence="12 13">
    <name type="scientific">Actinomycetospora lemnae</name>
    <dbReference type="NCBI Taxonomy" id="3019891"/>
    <lineage>
        <taxon>Bacteria</taxon>
        <taxon>Bacillati</taxon>
        <taxon>Actinomycetota</taxon>
        <taxon>Actinomycetes</taxon>
        <taxon>Pseudonocardiales</taxon>
        <taxon>Pseudonocardiaceae</taxon>
        <taxon>Actinomycetospora</taxon>
    </lineage>
</organism>
<evidence type="ECO:0000256" key="2">
    <source>
        <dbReference type="ARBA" id="ARBA00004170"/>
    </source>
</evidence>
<dbReference type="InterPro" id="IPR023632">
    <property type="entry name" value="ATP_synth_F1_gsu_CS"/>
</dbReference>
<feature type="compositionally biased region" description="Acidic residues" evidence="11">
    <location>
        <begin position="247"/>
        <end position="259"/>
    </location>
</feature>
<dbReference type="PROSITE" id="PS00153">
    <property type="entry name" value="ATPASE_GAMMA"/>
    <property type="match status" value="1"/>
</dbReference>
<evidence type="ECO:0000256" key="6">
    <source>
        <dbReference type="ARBA" id="ARBA00023065"/>
    </source>
</evidence>
<evidence type="ECO:0000256" key="5">
    <source>
        <dbReference type="ARBA" id="ARBA00022781"/>
    </source>
</evidence>
<keyword evidence="5 10" id="KW-0375">Hydrogen ion transport</keyword>
<comment type="function">
    <text evidence="1 10">Produces ATP from ADP in the presence of a proton gradient across the membrane. The gamma chain is believed to be important in regulating ATPase activity and the flow of protons through the CF(0) complex.</text>
</comment>
<dbReference type="PANTHER" id="PTHR11693:SF22">
    <property type="entry name" value="ATP SYNTHASE SUBUNIT GAMMA, MITOCHONDRIAL"/>
    <property type="match status" value="1"/>
</dbReference>
<accession>A0ABT5SY45</accession>
<comment type="caution">
    <text evidence="12">The sequence shown here is derived from an EMBL/GenBank/DDBJ whole genome shotgun (WGS) entry which is preliminary data.</text>
</comment>
<dbReference type="PANTHER" id="PTHR11693">
    <property type="entry name" value="ATP SYNTHASE GAMMA CHAIN"/>
    <property type="match status" value="1"/>
</dbReference>
<evidence type="ECO:0000256" key="4">
    <source>
        <dbReference type="ARBA" id="ARBA00022448"/>
    </source>
</evidence>
<keyword evidence="6 10" id="KW-0406">Ion transport</keyword>
<feature type="region of interest" description="Disordered" evidence="11">
    <location>
        <begin position="166"/>
        <end position="209"/>
    </location>
</feature>
<dbReference type="Gene3D" id="3.40.1380.10">
    <property type="match status" value="1"/>
</dbReference>
<reference evidence="12 13" key="1">
    <citation type="submission" date="2023-02" db="EMBL/GenBank/DDBJ databases">
        <title>Genome sequencing required for Actinomycetospora new species description.</title>
        <authorList>
            <person name="Saimee Y."/>
            <person name="Duangmal K."/>
        </authorList>
    </citation>
    <scope>NUCLEOTIDE SEQUENCE [LARGE SCALE GENOMIC DNA]</scope>
    <source>
        <strain evidence="12 13">DW7H6</strain>
    </source>
</reference>
<feature type="compositionally biased region" description="Gly residues" evidence="11">
    <location>
        <begin position="178"/>
        <end position="199"/>
    </location>
</feature>
<protein>
    <recommendedName>
        <fullName evidence="10">ATP synthase gamma chain</fullName>
    </recommendedName>
    <alternativeName>
        <fullName evidence="10">ATP synthase F1 sector gamma subunit</fullName>
    </alternativeName>
    <alternativeName>
        <fullName evidence="10">F-ATPase gamma subunit</fullName>
    </alternativeName>
</protein>
<name>A0ABT5SY45_9PSEU</name>
<dbReference type="Pfam" id="PF00231">
    <property type="entry name" value="ATP-synt"/>
    <property type="match status" value="2"/>
</dbReference>
<keyword evidence="7 10" id="KW-0472">Membrane</keyword>
<keyword evidence="10" id="KW-1003">Cell membrane</keyword>
<feature type="region of interest" description="Disordered" evidence="11">
    <location>
        <begin position="244"/>
        <end position="272"/>
    </location>
</feature>
<evidence type="ECO:0000256" key="1">
    <source>
        <dbReference type="ARBA" id="ARBA00003456"/>
    </source>
</evidence>
<sequence length="353" mass="37500">MPASLRVLRRRIRSTKNIAQITKAMEMVAASRIAKAQARVHAARPYSDEFTHVLTTAAKAGASDHPLLEAREEPSRAGVLVVTSDRGLCGGYNANVLREAERVMRELSNDGKEPSLFVIGGKGVAYFRFRNREMSGQWTGFSEVPDYGNAAHAADVLTACFLTGGDETVQRPSEDDGQGSGGASGGSGDGSGSGEGSEGGSSRAASFVPPQDAEGLAGVDELHVVFTAFTSVASQSVTSRQIAPLVLEEESPDDADESSSSDSEERQAEYEFEPEPEVLFDRLMPKYLRARVFAALLDAAASESAARQRAMKAATDNANDLVDNLTREANQARQAQITQEISEIVGGANALAE</sequence>
<dbReference type="InterPro" id="IPR000131">
    <property type="entry name" value="ATP_synth_F1_gsu"/>
</dbReference>
<dbReference type="HAMAP" id="MF_00815">
    <property type="entry name" value="ATP_synth_gamma_bact"/>
    <property type="match status" value="1"/>
</dbReference>
<comment type="similarity">
    <text evidence="3 10">Belongs to the ATPase gamma chain family.</text>
</comment>
<dbReference type="Proteomes" id="UP001300763">
    <property type="component" value="Unassembled WGS sequence"/>
</dbReference>
<evidence type="ECO:0000256" key="11">
    <source>
        <dbReference type="SAM" id="MobiDB-lite"/>
    </source>
</evidence>
<gene>
    <name evidence="10" type="primary">atpG</name>
    <name evidence="12" type="ORF">PGB27_20370</name>
</gene>
<proteinExistence type="inferred from homology"/>
<dbReference type="NCBIfam" id="TIGR01146">
    <property type="entry name" value="ATPsyn_F1gamma"/>
    <property type="match status" value="1"/>
</dbReference>
<keyword evidence="8 10" id="KW-0139">CF(1)</keyword>
<dbReference type="NCBIfam" id="NF004145">
    <property type="entry name" value="PRK05621.1-2"/>
    <property type="match status" value="1"/>
</dbReference>
<evidence type="ECO:0000313" key="13">
    <source>
        <dbReference type="Proteomes" id="UP001300763"/>
    </source>
</evidence>
<dbReference type="PRINTS" id="PR00126">
    <property type="entry name" value="ATPASEGAMMA"/>
</dbReference>
<evidence type="ECO:0000256" key="10">
    <source>
        <dbReference type="HAMAP-Rule" id="MF_00815"/>
    </source>
</evidence>
<comment type="subunit">
    <text evidence="10">F-type ATPases have 2 components, CF(1) - the catalytic core - and CF(0) - the membrane proton channel. CF(1) has five subunits: alpha(3), beta(3), gamma(1), delta(1), epsilon(1). CF(0) has three main subunits: a, b and c.</text>
</comment>
<keyword evidence="13" id="KW-1185">Reference proteome</keyword>
<evidence type="ECO:0000256" key="3">
    <source>
        <dbReference type="ARBA" id="ARBA00007681"/>
    </source>
</evidence>
<keyword evidence="9 10" id="KW-0066">ATP synthesis</keyword>
<comment type="subcellular location">
    <subcellularLocation>
        <location evidence="10">Cell membrane</location>
        <topology evidence="10">Peripheral membrane protein</topology>
    </subcellularLocation>
    <subcellularLocation>
        <location evidence="2">Membrane</location>
        <topology evidence="2">Peripheral membrane protein</topology>
    </subcellularLocation>
</comment>